<reference evidence="2 3" key="1">
    <citation type="submission" date="2019-04" db="EMBL/GenBank/DDBJ databases">
        <title>Draft genome of the big-headed turtle Platysternon megacephalum.</title>
        <authorList>
            <person name="Gong S."/>
        </authorList>
    </citation>
    <scope>NUCLEOTIDE SEQUENCE [LARGE SCALE GENOMIC DNA]</scope>
    <source>
        <strain evidence="2">DO16091913</strain>
        <tissue evidence="2">Muscle</tissue>
    </source>
</reference>
<keyword evidence="3" id="KW-1185">Reference proteome</keyword>
<gene>
    <name evidence="2" type="ORF">DR999_PMT03386</name>
</gene>
<dbReference type="Proteomes" id="UP000297703">
    <property type="component" value="Unassembled WGS sequence"/>
</dbReference>
<keyword evidence="1" id="KW-0732">Signal</keyword>
<feature type="signal peptide" evidence="1">
    <location>
        <begin position="1"/>
        <end position="16"/>
    </location>
</feature>
<evidence type="ECO:0000313" key="2">
    <source>
        <dbReference type="EMBL" id="TFK13426.1"/>
    </source>
</evidence>
<organism evidence="2 3">
    <name type="scientific">Platysternon megacephalum</name>
    <name type="common">big-headed turtle</name>
    <dbReference type="NCBI Taxonomy" id="55544"/>
    <lineage>
        <taxon>Eukaryota</taxon>
        <taxon>Metazoa</taxon>
        <taxon>Chordata</taxon>
        <taxon>Craniata</taxon>
        <taxon>Vertebrata</taxon>
        <taxon>Euteleostomi</taxon>
        <taxon>Archelosauria</taxon>
        <taxon>Testudinata</taxon>
        <taxon>Testudines</taxon>
        <taxon>Cryptodira</taxon>
        <taxon>Durocryptodira</taxon>
        <taxon>Testudinoidea</taxon>
        <taxon>Platysternidae</taxon>
        <taxon>Platysternon</taxon>
    </lineage>
</organism>
<protein>
    <submittedName>
        <fullName evidence="2">General transcription factor II-I</fullName>
    </submittedName>
</protein>
<feature type="chain" id="PRO_5020023768" evidence="1">
    <location>
        <begin position="17"/>
        <end position="120"/>
    </location>
</feature>
<evidence type="ECO:0000256" key="1">
    <source>
        <dbReference type="SAM" id="SignalP"/>
    </source>
</evidence>
<dbReference type="EMBL" id="QXTE01000016">
    <property type="protein sequence ID" value="TFK13426.1"/>
    <property type="molecule type" value="Genomic_DNA"/>
</dbReference>
<name>A0A4D9ESN6_9SAUR</name>
<sequence>MHSSLVLQLSCAALNCTPLLNGGGSERSPALRDPVHQQSWVTQALRGCWRHFPQGQICAVYPASDATLILANSGTVAMWVTPQTVCVREAGLWAWPLPSLVTCCKVASLSQSQRGSRPCR</sequence>
<dbReference type="AlphaFoldDB" id="A0A4D9ESN6"/>
<evidence type="ECO:0000313" key="3">
    <source>
        <dbReference type="Proteomes" id="UP000297703"/>
    </source>
</evidence>
<proteinExistence type="predicted"/>
<comment type="caution">
    <text evidence="2">The sequence shown here is derived from an EMBL/GenBank/DDBJ whole genome shotgun (WGS) entry which is preliminary data.</text>
</comment>
<reference evidence="2 3" key="2">
    <citation type="submission" date="2019-04" db="EMBL/GenBank/DDBJ databases">
        <title>The genome sequence of big-headed turtle.</title>
        <authorList>
            <person name="Gong S."/>
        </authorList>
    </citation>
    <scope>NUCLEOTIDE SEQUENCE [LARGE SCALE GENOMIC DNA]</scope>
    <source>
        <strain evidence="2">DO16091913</strain>
        <tissue evidence="2">Muscle</tissue>
    </source>
</reference>
<accession>A0A4D9ESN6</accession>